<dbReference type="RefSeq" id="WP_271341682.1">
    <property type="nucleotide sequence ID" value="NZ_JAQKAB010000010.1"/>
</dbReference>
<name>A0ABT4X6D4_9BACI</name>
<comment type="caution">
    <text evidence="2">The sequence shown here is derived from an EMBL/GenBank/DDBJ whole genome shotgun (WGS) entry which is preliminary data.</text>
</comment>
<evidence type="ECO:0000313" key="2">
    <source>
        <dbReference type="EMBL" id="MDA7027859.1"/>
    </source>
</evidence>
<protein>
    <submittedName>
        <fullName evidence="2">Uncharacterized protein</fullName>
    </submittedName>
</protein>
<reference evidence="2 3" key="1">
    <citation type="submission" date="2023-01" db="EMBL/GenBank/DDBJ databases">
        <title>Bacillus changyiensis sp. nov., isolated from a coastal deposit.</title>
        <authorList>
            <person name="Xiao G."/>
            <person name="Lai Q."/>
            <person name="Hu Z."/>
            <person name="Shao Z."/>
        </authorList>
    </citation>
    <scope>NUCLEOTIDE SEQUENCE [LARGE SCALE GENOMIC DNA]</scope>
    <source>
        <strain evidence="2 3">CLL-7-23</strain>
    </source>
</reference>
<sequence>MKKVILSSIASVALVFTLLFVPATKSSASELDADVNSGLAEGEVVVDVYTDFVPDNETIGAEVFLKEDHSFSPLVRSLMWFGVSKTYQGHSYNSWQYAEASTISGGRLTASHTKTVANRYSGTLKIPLRDLEGVVGFDVTDSWSQTVGFVSKEYKSGRYRLEYRHVYKKYKVKQEQKYHPRAKVYATKYVYPQRWVERQYRVVKF</sequence>
<keyword evidence="1" id="KW-0732">Signal</keyword>
<dbReference type="EMBL" id="JAQKAB010000010">
    <property type="protein sequence ID" value="MDA7027859.1"/>
    <property type="molecule type" value="Genomic_DNA"/>
</dbReference>
<dbReference type="Proteomes" id="UP001211894">
    <property type="component" value="Unassembled WGS sequence"/>
</dbReference>
<feature type="signal peptide" evidence="1">
    <location>
        <begin position="1"/>
        <end position="28"/>
    </location>
</feature>
<feature type="chain" id="PRO_5045840249" evidence="1">
    <location>
        <begin position="29"/>
        <end position="205"/>
    </location>
</feature>
<keyword evidence="3" id="KW-1185">Reference proteome</keyword>
<proteinExistence type="predicted"/>
<accession>A0ABT4X6D4</accession>
<gene>
    <name evidence="2" type="ORF">PJ311_14870</name>
</gene>
<organism evidence="2 3">
    <name type="scientific">Bacillus changyiensis</name>
    <dbReference type="NCBI Taxonomy" id="3004103"/>
    <lineage>
        <taxon>Bacteria</taxon>
        <taxon>Bacillati</taxon>
        <taxon>Bacillota</taxon>
        <taxon>Bacilli</taxon>
        <taxon>Bacillales</taxon>
        <taxon>Bacillaceae</taxon>
        <taxon>Bacillus</taxon>
    </lineage>
</organism>
<evidence type="ECO:0000256" key="1">
    <source>
        <dbReference type="SAM" id="SignalP"/>
    </source>
</evidence>
<evidence type="ECO:0000313" key="3">
    <source>
        <dbReference type="Proteomes" id="UP001211894"/>
    </source>
</evidence>